<reference evidence="1" key="2">
    <citation type="submission" date="2011-01" db="EMBL/GenBank/DDBJ databases">
        <title>The Non-contiguous Finished genome of Clostridium papyrosolvens.</title>
        <authorList>
            <person name="Lucas S."/>
            <person name="Copeland A."/>
            <person name="Lapidus A."/>
            <person name="Cheng J.-F."/>
            <person name="Goodwin L."/>
            <person name="Pitluck S."/>
            <person name="Misra M."/>
            <person name="Chertkov O."/>
            <person name="Detter J.C."/>
            <person name="Han C."/>
            <person name="Tapia R."/>
            <person name="Land M."/>
            <person name="Hauser L."/>
            <person name="Kyrpides N."/>
            <person name="Ivanova N."/>
            <person name="Pagani I."/>
            <person name="Mouttaki H."/>
            <person name="He Z."/>
            <person name="Zhou J."/>
            <person name="Hemme C.L."/>
            <person name="Woyke T."/>
        </authorList>
    </citation>
    <scope>NUCLEOTIDE SEQUENCE [LARGE SCALE GENOMIC DNA]</scope>
    <source>
        <strain evidence="1">DSM 2782</strain>
    </source>
</reference>
<gene>
    <name evidence="1" type="ORF">Cpap_1293</name>
</gene>
<dbReference type="STRING" id="588581.Cpap_1293"/>
<evidence type="ECO:0000313" key="2">
    <source>
        <dbReference type="Proteomes" id="UP000003860"/>
    </source>
</evidence>
<comment type="caution">
    <text evidence="1">The sequence shown here is derived from an EMBL/GenBank/DDBJ whole genome shotgun (WGS) entry which is preliminary data.</text>
</comment>
<dbReference type="RefSeq" id="WP_004620743.1">
    <property type="nucleotide sequence ID" value="NZ_ACXX02000011.1"/>
</dbReference>
<dbReference type="EMBL" id="ACXX02000011">
    <property type="protein sequence ID" value="EGD46754.1"/>
    <property type="molecule type" value="Genomic_DNA"/>
</dbReference>
<sequence length="195" mass="23165">MKILNGKFLKSLSFELLYNPDDEQQGSFKVYLQKVKSYKKHAIILVYGKGNVSPAQYPEQTYKSLKQMLNEISINMDETEVYVDLLEYVGIKDNRIYKWESSNCSYFDKVEQINFDNNKVLSDFFYGYYKDKWSTLISSTLNQREKIDIFARIFSESFLDEYLIQELTNKFHNKLIEVSDKNENLVEYFTSRTTN</sequence>
<name>F1TFM2_9FIRM</name>
<protein>
    <submittedName>
        <fullName evidence="1">Uncharacterized protein</fullName>
    </submittedName>
</protein>
<proteinExistence type="predicted"/>
<reference evidence="1" key="1">
    <citation type="submission" date="2009-07" db="EMBL/GenBank/DDBJ databases">
        <authorList>
            <consortium name="US DOE Joint Genome Institute (JGI-PGF)"/>
            <person name="Lucas S."/>
            <person name="Copeland A."/>
            <person name="Lapidus A."/>
            <person name="Glavina del Rio T."/>
            <person name="Tice H."/>
            <person name="Bruce D."/>
            <person name="Goodwin L."/>
            <person name="Pitluck S."/>
            <person name="Larimer F."/>
            <person name="Land M.L."/>
            <person name="Mouttaki H."/>
            <person name="He Z."/>
            <person name="Zhou J."/>
            <person name="Hemme C.L."/>
        </authorList>
    </citation>
    <scope>NUCLEOTIDE SEQUENCE [LARGE SCALE GENOMIC DNA]</scope>
    <source>
        <strain evidence="1">DSM 2782</strain>
    </source>
</reference>
<dbReference type="AlphaFoldDB" id="F1TFM2"/>
<dbReference type="Proteomes" id="UP000003860">
    <property type="component" value="Unassembled WGS sequence"/>
</dbReference>
<evidence type="ECO:0000313" key="1">
    <source>
        <dbReference type="EMBL" id="EGD46754.1"/>
    </source>
</evidence>
<organism evidence="1 2">
    <name type="scientific">Ruminiclostridium papyrosolvens DSM 2782</name>
    <dbReference type="NCBI Taxonomy" id="588581"/>
    <lineage>
        <taxon>Bacteria</taxon>
        <taxon>Bacillati</taxon>
        <taxon>Bacillota</taxon>
        <taxon>Clostridia</taxon>
        <taxon>Eubacteriales</taxon>
        <taxon>Oscillospiraceae</taxon>
        <taxon>Ruminiclostridium</taxon>
    </lineage>
</organism>
<accession>F1TFM2</accession>
<keyword evidence="2" id="KW-1185">Reference proteome</keyword>